<dbReference type="EMBL" id="LYMM01000056">
    <property type="protein sequence ID" value="PNU03169.1"/>
    <property type="molecule type" value="Genomic_DNA"/>
</dbReference>
<evidence type="ECO:0000256" key="1">
    <source>
        <dbReference type="ARBA" id="ARBA00004651"/>
    </source>
</evidence>
<keyword evidence="9" id="KW-1185">Reference proteome</keyword>
<comment type="subcellular location">
    <subcellularLocation>
        <location evidence="1">Cell membrane</location>
        <topology evidence="1">Multi-pass membrane protein</topology>
    </subcellularLocation>
</comment>
<evidence type="ECO:0008006" key="10">
    <source>
        <dbReference type="Google" id="ProtNLM"/>
    </source>
</evidence>
<gene>
    <name evidence="8" type="ORF">A8V01_24515</name>
</gene>
<evidence type="ECO:0000256" key="5">
    <source>
        <dbReference type="ARBA" id="ARBA00022989"/>
    </source>
</evidence>
<dbReference type="InterPro" id="IPR050833">
    <property type="entry name" value="Poly_Biosynth_Transport"/>
</dbReference>
<sequence>MTSHRPGIASPLLWSTASSLGTQALGFVTFAVLARLLGAPAFGLVALAALVIDLLLLISNAGISEAVIQRNSLSDEDADTAFWANLACGAMFCACTIIAAPLIARLFGQPELRPILIALASIFGITPLGAIHTARLSRELRFRSVAMRNCAAAMTGAMIGLPLALAGYGVWALVGQRIGASIAMVISVWLSTRWTPQLRFRWATCRDMVRFGAHLGIAGTLNQINIRSAEIISGMLVGPIAVAFIRAGSRIVEVLNQITYTPFQQISMPIMARTAHDHHMLKATYLRLSRMSAFIMFPAFFGTLALARPIVAIVFGPGWAPVADAIRIFACAVVASQINNLIVAAITSTGSSRTVLKWTSTQIILGLTAAVAVHRLGWQAMLITGVARGYIVLPYSFALLRKHVGIRFREVLGSIWPALSSSAVMVLVVTIGMAMGTGQLAPPYAIAFWLPAGAATYFAFYIWQDRTILQQMHEVLRMRMRKMTPS</sequence>
<dbReference type="CDD" id="cd13127">
    <property type="entry name" value="MATE_tuaB_like"/>
    <property type="match status" value="1"/>
</dbReference>
<dbReference type="RefSeq" id="WP_103098028.1">
    <property type="nucleotide sequence ID" value="NZ_LYMM01000056.1"/>
</dbReference>
<reference evidence="8 9" key="1">
    <citation type="submission" date="2016-05" db="EMBL/GenBank/DDBJ databases">
        <title>Complete genome sequence of Novosphingobium guangzhouense SA925(T).</title>
        <authorList>
            <person name="Sha S."/>
        </authorList>
    </citation>
    <scope>NUCLEOTIDE SEQUENCE [LARGE SCALE GENOMIC DNA]</scope>
    <source>
        <strain evidence="8 9">SA925</strain>
    </source>
</reference>
<feature type="transmembrane region" description="Helical" evidence="7">
    <location>
        <begin position="115"/>
        <end position="134"/>
    </location>
</feature>
<dbReference type="AlphaFoldDB" id="A0A2K2FWJ7"/>
<feature type="transmembrane region" description="Helical" evidence="7">
    <location>
        <begin position="12"/>
        <end position="33"/>
    </location>
</feature>
<keyword evidence="3" id="KW-1003">Cell membrane</keyword>
<keyword evidence="5 7" id="KW-1133">Transmembrane helix</keyword>
<dbReference type="OrthoDB" id="7605542at2"/>
<feature type="transmembrane region" description="Helical" evidence="7">
    <location>
        <begin position="441"/>
        <end position="463"/>
    </location>
</feature>
<feature type="transmembrane region" description="Helical" evidence="7">
    <location>
        <begin position="294"/>
        <end position="319"/>
    </location>
</feature>
<dbReference type="Pfam" id="PF13440">
    <property type="entry name" value="Polysacc_synt_3"/>
    <property type="match status" value="1"/>
</dbReference>
<accession>A0A2K2FWJ7</accession>
<comment type="caution">
    <text evidence="8">The sequence shown here is derived from an EMBL/GenBank/DDBJ whole genome shotgun (WGS) entry which is preliminary data.</text>
</comment>
<organism evidence="8 9">
    <name type="scientific">Novosphingobium guangzhouense</name>
    <dbReference type="NCBI Taxonomy" id="1850347"/>
    <lineage>
        <taxon>Bacteria</taxon>
        <taxon>Pseudomonadati</taxon>
        <taxon>Pseudomonadota</taxon>
        <taxon>Alphaproteobacteria</taxon>
        <taxon>Sphingomonadales</taxon>
        <taxon>Sphingomonadaceae</taxon>
        <taxon>Novosphingobium</taxon>
    </lineage>
</organism>
<feature type="transmembrane region" description="Helical" evidence="7">
    <location>
        <begin position="82"/>
        <end position="103"/>
    </location>
</feature>
<keyword evidence="6 7" id="KW-0472">Membrane</keyword>
<feature type="transmembrane region" description="Helical" evidence="7">
    <location>
        <begin position="146"/>
        <end position="165"/>
    </location>
</feature>
<feature type="transmembrane region" description="Helical" evidence="7">
    <location>
        <begin position="412"/>
        <end position="435"/>
    </location>
</feature>
<evidence type="ECO:0000313" key="8">
    <source>
        <dbReference type="EMBL" id="PNU03169.1"/>
    </source>
</evidence>
<evidence type="ECO:0000256" key="4">
    <source>
        <dbReference type="ARBA" id="ARBA00022692"/>
    </source>
</evidence>
<feature type="transmembrane region" description="Helical" evidence="7">
    <location>
        <begin position="380"/>
        <end position="400"/>
    </location>
</feature>
<evidence type="ECO:0000313" key="9">
    <source>
        <dbReference type="Proteomes" id="UP000236327"/>
    </source>
</evidence>
<dbReference type="GO" id="GO:0005886">
    <property type="term" value="C:plasma membrane"/>
    <property type="evidence" value="ECO:0007669"/>
    <property type="project" value="UniProtKB-SubCell"/>
</dbReference>
<feature type="transmembrane region" description="Helical" evidence="7">
    <location>
        <begin position="325"/>
        <end position="343"/>
    </location>
</feature>
<proteinExistence type="inferred from homology"/>
<comment type="similarity">
    <text evidence="2">Belongs to the polysaccharide synthase family.</text>
</comment>
<dbReference type="Proteomes" id="UP000236327">
    <property type="component" value="Unassembled WGS sequence"/>
</dbReference>
<protein>
    <recommendedName>
        <fullName evidence="10">Lipopolysaccharide biosynthesis protein</fullName>
    </recommendedName>
</protein>
<dbReference type="PANTHER" id="PTHR30250">
    <property type="entry name" value="PST FAMILY PREDICTED COLANIC ACID TRANSPORTER"/>
    <property type="match status" value="1"/>
</dbReference>
<keyword evidence="4 7" id="KW-0812">Transmembrane</keyword>
<evidence type="ECO:0000256" key="6">
    <source>
        <dbReference type="ARBA" id="ARBA00023136"/>
    </source>
</evidence>
<evidence type="ECO:0000256" key="3">
    <source>
        <dbReference type="ARBA" id="ARBA00022475"/>
    </source>
</evidence>
<evidence type="ECO:0000256" key="7">
    <source>
        <dbReference type="SAM" id="Phobius"/>
    </source>
</evidence>
<feature type="transmembrane region" description="Helical" evidence="7">
    <location>
        <begin position="355"/>
        <end position="374"/>
    </location>
</feature>
<name>A0A2K2FWJ7_9SPHN</name>
<evidence type="ECO:0000256" key="2">
    <source>
        <dbReference type="ARBA" id="ARBA00007430"/>
    </source>
</evidence>
<dbReference type="PANTHER" id="PTHR30250:SF10">
    <property type="entry name" value="LIPOPOLYSACCHARIDE BIOSYNTHESIS PROTEIN WZXC"/>
    <property type="match status" value="1"/>
</dbReference>
<feature type="transmembrane region" description="Helical" evidence="7">
    <location>
        <begin position="171"/>
        <end position="191"/>
    </location>
</feature>
<feature type="transmembrane region" description="Helical" evidence="7">
    <location>
        <begin position="39"/>
        <end position="61"/>
    </location>
</feature>